<dbReference type="Proteomes" id="UP001140502">
    <property type="component" value="Unassembled WGS sequence"/>
</dbReference>
<dbReference type="SUPFAM" id="SSF51735">
    <property type="entry name" value="NAD(P)-binding Rossmann-fold domains"/>
    <property type="match status" value="1"/>
</dbReference>
<sequence>MFHLARDKCYLSMATTFDISPEWRASQLYFYYRQLFITPRLVSRHDADLSGKTAIVTGSNTGLGLEIARQLLDLGCEVILAVRDEAKGERARQELVSGRHIPHKLVQVWKLDMLSYESIMAFVGRTESLQHLDIAILNAGVHKGTESFTSNGYEEGFQVNYLSTMLLTMLLLPTIKRKRAGSSSGQICLLSSDMAAWSRFEERNTTPLLSAFKQKMPKWDLTDRYSTTKLLGQLFLSELSKHLSPSEVTVSCANPGLCGDSEISREFQGALRFAFNIYAFLFSRTCSVGARTIVHAVTTLGDQAHGQYIEDAKIQPMVPIVYKSEGLRLAKQLYEETLDELSFAGVRDIINEI</sequence>
<dbReference type="PANTHER" id="PTHR43157">
    <property type="entry name" value="PHOSPHATIDYLINOSITOL-GLYCAN BIOSYNTHESIS CLASS F PROTEIN-RELATED"/>
    <property type="match status" value="1"/>
</dbReference>
<gene>
    <name evidence="2" type="ORF">N0V84_003285</name>
</gene>
<evidence type="ECO:0000313" key="2">
    <source>
        <dbReference type="EMBL" id="KAJ4325899.1"/>
    </source>
</evidence>
<dbReference type="InterPro" id="IPR002347">
    <property type="entry name" value="SDR_fam"/>
</dbReference>
<dbReference type="Gene3D" id="3.40.50.720">
    <property type="entry name" value="NAD(P)-binding Rossmann-like Domain"/>
    <property type="match status" value="1"/>
</dbReference>
<name>A0A9W8WHY0_9HYPO</name>
<dbReference type="OrthoDB" id="191139at2759"/>
<comment type="caution">
    <text evidence="2">The sequence shown here is derived from an EMBL/GenBank/DDBJ whole genome shotgun (WGS) entry which is preliminary data.</text>
</comment>
<evidence type="ECO:0000256" key="1">
    <source>
        <dbReference type="ARBA" id="ARBA00023002"/>
    </source>
</evidence>
<dbReference type="Pfam" id="PF00106">
    <property type="entry name" value="adh_short"/>
    <property type="match status" value="1"/>
</dbReference>
<accession>A0A9W8WHY0</accession>
<dbReference type="PRINTS" id="PR00081">
    <property type="entry name" value="GDHRDH"/>
</dbReference>
<organism evidence="2 3">
    <name type="scientific">Fusarium piperis</name>
    <dbReference type="NCBI Taxonomy" id="1435070"/>
    <lineage>
        <taxon>Eukaryota</taxon>
        <taxon>Fungi</taxon>
        <taxon>Dikarya</taxon>
        <taxon>Ascomycota</taxon>
        <taxon>Pezizomycotina</taxon>
        <taxon>Sordariomycetes</taxon>
        <taxon>Hypocreomycetidae</taxon>
        <taxon>Hypocreales</taxon>
        <taxon>Nectriaceae</taxon>
        <taxon>Fusarium</taxon>
        <taxon>Fusarium solani species complex</taxon>
    </lineage>
</organism>
<dbReference type="EMBL" id="JAPEUR010000046">
    <property type="protein sequence ID" value="KAJ4325899.1"/>
    <property type="molecule type" value="Genomic_DNA"/>
</dbReference>
<reference evidence="2" key="1">
    <citation type="submission" date="2022-10" db="EMBL/GenBank/DDBJ databases">
        <title>Tapping the CABI collections for fungal endophytes: first genome assemblies for Collariella, Neodidymelliopsis, Ascochyta clinopodiicola, Didymella pomorum, Didymosphaeria variabile, Neocosmospora piperis and Neocucurbitaria cava.</title>
        <authorList>
            <person name="Hill R."/>
        </authorList>
    </citation>
    <scope>NUCLEOTIDE SEQUENCE</scope>
    <source>
        <strain evidence="2">IMI 366586</strain>
    </source>
</reference>
<evidence type="ECO:0000313" key="3">
    <source>
        <dbReference type="Proteomes" id="UP001140502"/>
    </source>
</evidence>
<keyword evidence="1" id="KW-0560">Oxidoreductase</keyword>
<dbReference type="InterPro" id="IPR036291">
    <property type="entry name" value="NAD(P)-bd_dom_sf"/>
</dbReference>
<dbReference type="PANTHER" id="PTHR43157:SF31">
    <property type="entry name" value="PHOSPHATIDYLINOSITOL-GLYCAN BIOSYNTHESIS CLASS F PROTEIN"/>
    <property type="match status" value="1"/>
</dbReference>
<dbReference type="GO" id="GO:0016491">
    <property type="term" value="F:oxidoreductase activity"/>
    <property type="evidence" value="ECO:0007669"/>
    <property type="project" value="UniProtKB-KW"/>
</dbReference>
<protein>
    <submittedName>
        <fullName evidence="2">Uncharacterized protein</fullName>
    </submittedName>
</protein>
<proteinExistence type="predicted"/>
<dbReference type="AlphaFoldDB" id="A0A9W8WHY0"/>
<keyword evidence="3" id="KW-1185">Reference proteome</keyword>